<feature type="region of interest" description="Disordered" evidence="7">
    <location>
        <begin position="106"/>
        <end position="240"/>
    </location>
</feature>
<dbReference type="OrthoDB" id="21072at2759"/>
<dbReference type="HOGENOM" id="CLU_348141_0_0_1"/>
<dbReference type="Pfam" id="PF18388">
    <property type="entry name" value="ATG29_N"/>
    <property type="match status" value="1"/>
</dbReference>
<dbReference type="InterPro" id="IPR040666">
    <property type="entry name" value="Atg29_N"/>
</dbReference>
<feature type="compositionally biased region" description="Low complexity" evidence="7">
    <location>
        <begin position="447"/>
        <end position="465"/>
    </location>
</feature>
<dbReference type="Gene3D" id="1.10.10.2570">
    <property type="match status" value="1"/>
</dbReference>
<dbReference type="OMA" id="NIAESRW"/>
<feature type="region of interest" description="Disordered" evidence="7">
    <location>
        <begin position="720"/>
        <end position="756"/>
    </location>
</feature>
<dbReference type="PANTHER" id="PTHR40012:SF1">
    <property type="entry name" value="AUTOPHAGY-RELATED PROTEIN 29"/>
    <property type="match status" value="1"/>
</dbReference>
<evidence type="ECO:0000256" key="1">
    <source>
        <dbReference type="ARBA" id="ARBA00004329"/>
    </source>
</evidence>
<evidence type="ECO:0000256" key="7">
    <source>
        <dbReference type="SAM" id="MobiDB-lite"/>
    </source>
</evidence>
<feature type="compositionally biased region" description="Polar residues" evidence="7">
    <location>
        <begin position="273"/>
        <end position="283"/>
    </location>
</feature>
<dbReference type="GO" id="GO:0015031">
    <property type="term" value="P:protein transport"/>
    <property type="evidence" value="ECO:0007669"/>
    <property type="project" value="UniProtKB-KW"/>
</dbReference>
<name>B2WAL5_PYRTR</name>
<feature type="compositionally biased region" description="Low complexity" evidence="7">
    <location>
        <begin position="210"/>
        <end position="219"/>
    </location>
</feature>
<evidence type="ECO:0000313" key="10">
    <source>
        <dbReference type="Proteomes" id="UP000001471"/>
    </source>
</evidence>
<feature type="compositionally biased region" description="Polar residues" evidence="7">
    <location>
        <begin position="371"/>
        <end position="380"/>
    </location>
</feature>
<dbReference type="Proteomes" id="UP000001471">
    <property type="component" value="Unassembled WGS sequence"/>
</dbReference>
<accession>B2WAL5</accession>
<dbReference type="AlphaFoldDB" id="B2WAL5"/>
<comment type="subcellular location">
    <subcellularLocation>
        <location evidence="1">Preautophagosomal structure</location>
    </subcellularLocation>
</comment>
<dbReference type="EMBL" id="DS231621">
    <property type="protein sequence ID" value="EDU50247.1"/>
    <property type="molecule type" value="Genomic_DNA"/>
</dbReference>
<evidence type="ECO:0000256" key="4">
    <source>
        <dbReference type="ARBA" id="ARBA00022448"/>
    </source>
</evidence>
<protein>
    <recommendedName>
        <fullName evidence="3">Autophagy-related protein 29</fullName>
    </recommendedName>
</protein>
<evidence type="ECO:0000256" key="6">
    <source>
        <dbReference type="ARBA" id="ARBA00023006"/>
    </source>
</evidence>
<feature type="compositionally biased region" description="Low complexity" evidence="7">
    <location>
        <begin position="317"/>
        <end position="345"/>
    </location>
</feature>
<proteinExistence type="inferred from homology"/>
<feature type="region of interest" description="Disordered" evidence="7">
    <location>
        <begin position="874"/>
        <end position="968"/>
    </location>
</feature>
<feature type="compositionally biased region" description="Polar residues" evidence="7">
    <location>
        <begin position="145"/>
        <end position="196"/>
    </location>
</feature>
<feature type="region of interest" description="Disordered" evidence="7">
    <location>
        <begin position="444"/>
        <end position="477"/>
    </location>
</feature>
<evidence type="ECO:0000256" key="2">
    <source>
        <dbReference type="ARBA" id="ARBA00010082"/>
    </source>
</evidence>
<keyword evidence="4" id="KW-0813">Transport</keyword>
<dbReference type="InterPro" id="IPR039362">
    <property type="entry name" value="ATG29_sf"/>
</dbReference>
<dbReference type="PANTHER" id="PTHR40012">
    <property type="entry name" value="AUTOPHAGY-RELATED PROTEIN 29"/>
    <property type="match status" value="1"/>
</dbReference>
<evidence type="ECO:0000256" key="5">
    <source>
        <dbReference type="ARBA" id="ARBA00022927"/>
    </source>
</evidence>
<dbReference type="GO" id="GO:0000045">
    <property type="term" value="P:autophagosome assembly"/>
    <property type="evidence" value="ECO:0007669"/>
    <property type="project" value="InterPro"/>
</dbReference>
<dbReference type="STRING" id="426418.B2WAL5"/>
<feature type="compositionally biased region" description="Acidic residues" evidence="7">
    <location>
        <begin position="881"/>
        <end position="921"/>
    </location>
</feature>
<feature type="compositionally biased region" description="Basic and acidic residues" evidence="7">
    <location>
        <begin position="284"/>
        <end position="295"/>
    </location>
</feature>
<dbReference type="eggNOG" id="ENOG502S3V4">
    <property type="taxonomic scope" value="Eukaryota"/>
</dbReference>
<dbReference type="InParanoid" id="B2WAL5"/>
<dbReference type="InterPro" id="IPR039113">
    <property type="entry name" value="ATG29"/>
</dbReference>
<reference evidence="10" key="1">
    <citation type="journal article" date="2013" name="G3 (Bethesda)">
        <title>Comparative genomics of a plant-pathogenic fungus, Pyrenophora tritici-repentis, reveals transduplication and the impact of repeat elements on pathogenicity and population divergence.</title>
        <authorList>
            <person name="Manning V.A."/>
            <person name="Pandelova I."/>
            <person name="Dhillon B."/>
            <person name="Wilhelm L.J."/>
            <person name="Goodwin S.B."/>
            <person name="Berlin A.M."/>
            <person name="Figueroa M."/>
            <person name="Freitag M."/>
            <person name="Hane J.K."/>
            <person name="Henrissat B."/>
            <person name="Holman W.H."/>
            <person name="Kodira C.D."/>
            <person name="Martin J."/>
            <person name="Oliver R.P."/>
            <person name="Robbertse B."/>
            <person name="Schackwitz W."/>
            <person name="Schwartz D.C."/>
            <person name="Spatafora J.W."/>
            <person name="Turgeon B.G."/>
            <person name="Yandava C."/>
            <person name="Young S."/>
            <person name="Zhou S."/>
            <person name="Zeng Q."/>
            <person name="Grigoriev I.V."/>
            <person name="Ma L.-J."/>
            <person name="Ciuffetti L.M."/>
        </authorList>
    </citation>
    <scope>NUCLEOTIDE SEQUENCE [LARGE SCALE GENOMIC DNA]</scope>
    <source>
        <strain evidence="10">Pt-1C-BFP</strain>
    </source>
</reference>
<feature type="compositionally biased region" description="Basic residues" evidence="7">
    <location>
        <begin position="229"/>
        <end position="240"/>
    </location>
</feature>
<evidence type="ECO:0000259" key="8">
    <source>
        <dbReference type="Pfam" id="PF18388"/>
    </source>
</evidence>
<feature type="domain" description="Atg29 N-terminal" evidence="8">
    <location>
        <begin position="6"/>
        <end position="51"/>
    </location>
</feature>
<dbReference type="GO" id="GO:0000407">
    <property type="term" value="C:phagophore assembly site"/>
    <property type="evidence" value="ECO:0007669"/>
    <property type="project" value="UniProtKB-SubCell"/>
</dbReference>
<organism evidence="9 10">
    <name type="scientific">Pyrenophora tritici-repentis (strain Pt-1C-BFP)</name>
    <name type="common">Wheat tan spot fungus</name>
    <name type="synonym">Drechslera tritici-repentis</name>
    <dbReference type="NCBI Taxonomy" id="426418"/>
    <lineage>
        <taxon>Eukaryota</taxon>
        <taxon>Fungi</taxon>
        <taxon>Dikarya</taxon>
        <taxon>Ascomycota</taxon>
        <taxon>Pezizomycotina</taxon>
        <taxon>Dothideomycetes</taxon>
        <taxon>Pleosporomycetidae</taxon>
        <taxon>Pleosporales</taxon>
        <taxon>Pleosporineae</taxon>
        <taxon>Pleosporaceae</taxon>
        <taxon>Pyrenophora</taxon>
    </lineage>
</organism>
<feature type="region of interest" description="Disordered" evidence="7">
    <location>
        <begin position="254"/>
        <end position="383"/>
    </location>
</feature>
<sequence>MSSVQFTALIRFPFIRGDFEDPPQAQWDAERDRQLWEVISKTSKTSDLDYKFQVPPTFLLQQAAWLYERHLDHVRNQMKRVSISNANPSPSPTGGSTLTAIGGVAMRRGGSAGSGAGRAPSALAGHSRDSPSLRGAEITMPAPSLSRTPSTTTITQSRALAQVPTRNLSTRSNQRPGLTSRNSGDTPRTPIVTSANYRDEETASPDIAESSSSSSSSLSDTDHPAHRSQLFKRPPRFQQKRMRDLATFEEGDGIQEIDDSGSHETSLPFASAARTQPSSSKYPQDTHRASSRAEQKMPQNDTRKAPPSRQTSMDVHSLATTEAASSMTSSGGPPSAAKSPMSPVSNHRAELGRLGSPRHASLRGRKEGSEGTPSMGSSFSDIDDAGISQSALEEALLSNMHNGRMSYSLGIASTTSLTFINTNRQACNQNFTAITRSLLKSHVNNTQQQQHQQHHNPSPATTAMPPTLPPPPTLTAIPPHIDTTTTNLTRLTGLYINGPKKIPLAFAYPLIKSLLRHPPCLHRSTPTSWPCGPCEGHFTAHYWACAAVLLDYFSDFFWRDSAHMQALWFYLLDIWQEKAAWLPCEAVFATATAWRTGLLEMRITGIQFVGVKVEPWVLERAIVFESHVRETIDLIEKVVWGRKGKASTGPAPDFRLMRIGQDAYSCNSSGGMESDLSDRVIYDPNGKAYAPSGNYETGPWVSGVKPWLQFLGVGGPGVGVSTGRRHNNNHTNTANKHNNDNQADDAGTANSNQEEGKTTITRYVPQSAIAIMKYHTKRTSYFATRLDIYSPDDPDGFHIGVEDNSLAFPEVWKVDEHSYVSQLTGCKTTYSLRNGAPLIVRHRGWGDVDLAVKNPDLVLVDECVALSKRLGVYESVGGPAESEDDDDDDDAEDEDDDDDDEDDEDGEDEGEVEEEEEEPENVFDMWTVVESTVQAESGSGGGDESGQVLLDLGPMFDNWCGPDEVDEF</sequence>
<evidence type="ECO:0000313" key="9">
    <source>
        <dbReference type="EMBL" id="EDU50247.1"/>
    </source>
</evidence>
<keyword evidence="5" id="KW-0653">Protein transport</keyword>
<keyword evidence="6" id="KW-0072">Autophagy</keyword>
<comment type="similarity">
    <text evidence="2">Belongs to the ATG29 family.</text>
</comment>
<gene>
    <name evidence="9" type="ORF">PTRG_07328</name>
</gene>
<evidence type="ECO:0000256" key="3">
    <source>
        <dbReference type="ARBA" id="ARBA00013784"/>
    </source>
</evidence>